<dbReference type="GO" id="GO:0000981">
    <property type="term" value="F:DNA-binding transcription factor activity, RNA polymerase II-specific"/>
    <property type="evidence" value="ECO:0007669"/>
    <property type="project" value="TreeGrafter"/>
</dbReference>
<keyword evidence="3 6" id="KW-0863">Zinc-finger</keyword>
<keyword evidence="2" id="KW-0479">Metal-binding</keyword>
<evidence type="ECO:0000256" key="1">
    <source>
        <dbReference type="ARBA" id="ARBA00004123"/>
    </source>
</evidence>
<accession>A0A397G2I7</accession>
<evidence type="ECO:0000259" key="7">
    <source>
        <dbReference type="PROSITE" id="PS50114"/>
    </source>
</evidence>
<dbReference type="InterPro" id="IPR039355">
    <property type="entry name" value="Transcription_factor_GATA"/>
</dbReference>
<dbReference type="PROSITE" id="PS00344">
    <property type="entry name" value="GATA_ZN_FINGER_1"/>
    <property type="match status" value="1"/>
</dbReference>
<evidence type="ECO:0000256" key="5">
    <source>
        <dbReference type="ARBA" id="ARBA00023242"/>
    </source>
</evidence>
<evidence type="ECO:0000313" key="9">
    <source>
        <dbReference type="Proteomes" id="UP000266861"/>
    </source>
</evidence>
<protein>
    <recommendedName>
        <fullName evidence="7">GATA-type domain-containing protein</fullName>
    </recommendedName>
</protein>
<dbReference type="Proteomes" id="UP000266861">
    <property type="component" value="Unassembled WGS sequence"/>
</dbReference>
<dbReference type="PROSITE" id="PS50114">
    <property type="entry name" value="GATA_ZN_FINGER_2"/>
    <property type="match status" value="1"/>
</dbReference>
<dbReference type="Pfam" id="PF00320">
    <property type="entry name" value="GATA"/>
    <property type="match status" value="1"/>
</dbReference>
<dbReference type="Gene3D" id="3.30.50.10">
    <property type="entry name" value="Erythroid Transcription Factor GATA-1, subunit A"/>
    <property type="match status" value="1"/>
</dbReference>
<feature type="domain" description="GATA-type" evidence="7">
    <location>
        <begin position="98"/>
        <end position="147"/>
    </location>
</feature>
<dbReference type="PRINTS" id="PR00619">
    <property type="entry name" value="GATAZNFINGER"/>
</dbReference>
<name>A0A397G2I7_9GLOM</name>
<gene>
    <name evidence="8" type="ORF">Glove_759g6</name>
</gene>
<evidence type="ECO:0000256" key="3">
    <source>
        <dbReference type="ARBA" id="ARBA00022771"/>
    </source>
</evidence>
<dbReference type="EMBL" id="PQFF01000593">
    <property type="protein sequence ID" value="RHZ44094.1"/>
    <property type="molecule type" value="Genomic_DNA"/>
</dbReference>
<dbReference type="STRING" id="1348612.A0A397G2I7"/>
<dbReference type="GO" id="GO:0000978">
    <property type="term" value="F:RNA polymerase II cis-regulatory region sequence-specific DNA binding"/>
    <property type="evidence" value="ECO:0007669"/>
    <property type="project" value="TreeGrafter"/>
</dbReference>
<dbReference type="PANTHER" id="PTHR10071">
    <property type="entry name" value="TRANSCRIPTION FACTOR GATA FAMILY MEMBER"/>
    <property type="match status" value="1"/>
</dbReference>
<dbReference type="SUPFAM" id="SSF57716">
    <property type="entry name" value="Glucocorticoid receptor-like (DNA-binding domain)"/>
    <property type="match status" value="1"/>
</dbReference>
<reference evidence="8 9" key="1">
    <citation type="submission" date="2018-08" db="EMBL/GenBank/DDBJ databases">
        <title>Genome and evolution of the arbuscular mycorrhizal fungus Diversispora epigaea (formerly Glomus versiforme) and its bacterial endosymbionts.</title>
        <authorList>
            <person name="Sun X."/>
            <person name="Fei Z."/>
            <person name="Harrison M."/>
        </authorList>
    </citation>
    <scope>NUCLEOTIDE SEQUENCE [LARGE SCALE GENOMIC DNA]</scope>
    <source>
        <strain evidence="8 9">IT104</strain>
    </source>
</reference>
<keyword evidence="4" id="KW-0862">Zinc</keyword>
<dbReference type="InterPro" id="IPR013088">
    <property type="entry name" value="Znf_NHR/GATA"/>
</dbReference>
<dbReference type="GO" id="GO:0045944">
    <property type="term" value="P:positive regulation of transcription by RNA polymerase II"/>
    <property type="evidence" value="ECO:0007669"/>
    <property type="project" value="TreeGrafter"/>
</dbReference>
<keyword evidence="9" id="KW-1185">Reference proteome</keyword>
<keyword evidence="5" id="KW-0539">Nucleus</keyword>
<dbReference type="SMART" id="SM00401">
    <property type="entry name" value="ZnF_GATA"/>
    <property type="match status" value="1"/>
</dbReference>
<dbReference type="AlphaFoldDB" id="A0A397G2I7"/>
<comment type="caution">
    <text evidence="8">The sequence shown here is derived from an EMBL/GenBank/DDBJ whole genome shotgun (WGS) entry which is preliminary data.</text>
</comment>
<sequence length="165" mass="19206">MEFNIPTNFNFEQIYASSPMSLSPEMIMLHDGQEILFEDWMLDLTVEDFVKAGLIPVDKAIALMNQWEIEEKMAASFNYHPQILEILSNPSISSRNLCVNCETTKSPAWRRDEFGKLLCNACGLYYKMHGENRPIDQIKSGTLKYKRAKRHRKSNNCGLHVKWFR</sequence>
<evidence type="ECO:0000256" key="2">
    <source>
        <dbReference type="ARBA" id="ARBA00022723"/>
    </source>
</evidence>
<proteinExistence type="predicted"/>
<evidence type="ECO:0000256" key="6">
    <source>
        <dbReference type="PROSITE-ProRule" id="PRU00094"/>
    </source>
</evidence>
<dbReference type="GO" id="GO:0008270">
    <property type="term" value="F:zinc ion binding"/>
    <property type="evidence" value="ECO:0007669"/>
    <property type="project" value="UniProtKB-KW"/>
</dbReference>
<organism evidence="8 9">
    <name type="scientific">Diversispora epigaea</name>
    <dbReference type="NCBI Taxonomy" id="1348612"/>
    <lineage>
        <taxon>Eukaryota</taxon>
        <taxon>Fungi</taxon>
        <taxon>Fungi incertae sedis</taxon>
        <taxon>Mucoromycota</taxon>
        <taxon>Glomeromycotina</taxon>
        <taxon>Glomeromycetes</taxon>
        <taxon>Diversisporales</taxon>
        <taxon>Diversisporaceae</taxon>
        <taxon>Diversispora</taxon>
    </lineage>
</organism>
<dbReference type="OrthoDB" id="515401at2759"/>
<evidence type="ECO:0000313" key="8">
    <source>
        <dbReference type="EMBL" id="RHZ44094.1"/>
    </source>
</evidence>
<dbReference type="GO" id="GO:0005634">
    <property type="term" value="C:nucleus"/>
    <property type="evidence" value="ECO:0007669"/>
    <property type="project" value="UniProtKB-SubCell"/>
</dbReference>
<dbReference type="CDD" id="cd00202">
    <property type="entry name" value="ZnF_GATA"/>
    <property type="match status" value="1"/>
</dbReference>
<dbReference type="PANTHER" id="PTHR10071:SF281">
    <property type="entry name" value="BOX A-BINDING FACTOR-RELATED"/>
    <property type="match status" value="1"/>
</dbReference>
<dbReference type="InterPro" id="IPR000679">
    <property type="entry name" value="Znf_GATA"/>
</dbReference>
<evidence type="ECO:0000256" key="4">
    <source>
        <dbReference type="ARBA" id="ARBA00022833"/>
    </source>
</evidence>
<dbReference type="GO" id="GO:0000122">
    <property type="term" value="P:negative regulation of transcription by RNA polymerase II"/>
    <property type="evidence" value="ECO:0007669"/>
    <property type="project" value="TreeGrafter"/>
</dbReference>
<comment type="subcellular location">
    <subcellularLocation>
        <location evidence="1">Nucleus</location>
    </subcellularLocation>
</comment>